<sequence length="95" mass="10402">MATCTLLNQLEAHTTADTKLARRCHARSKRTGEPCQAPAVTGWQVCRMHGAGGGHPAGPTHPRWVHGLRSQDWSETRRTINDLAHETRGIEALIG</sequence>
<reference evidence="1 2" key="1">
    <citation type="submission" date="2019-06" db="EMBL/GenBank/DDBJ databases">
        <authorList>
            <person name="Jiang L."/>
        </authorList>
    </citation>
    <scope>NUCLEOTIDE SEQUENCE [LARGE SCALE GENOMIC DNA]</scope>
    <source>
        <strain evidence="1 2">YIM 48858</strain>
    </source>
</reference>
<proteinExistence type="predicted"/>
<evidence type="ECO:0000313" key="2">
    <source>
        <dbReference type="Proteomes" id="UP000305709"/>
    </source>
</evidence>
<dbReference type="OrthoDB" id="7873969at2"/>
<dbReference type="EMBL" id="VDFV01000001">
    <property type="protein sequence ID" value="TNC74886.1"/>
    <property type="molecule type" value="Genomic_DNA"/>
</dbReference>
<protein>
    <submittedName>
        <fullName evidence="1">Uncharacterized protein</fullName>
    </submittedName>
</protein>
<dbReference type="RefSeq" id="WP_139079880.1">
    <property type="nucleotide sequence ID" value="NZ_VDFV01000001.1"/>
</dbReference>
<comment type="caution">
    <text evidence="1">The sequence shown here is derived from an EMBL/GenBank/DDBJ whole genome shotgun (WGS) entry which is preliminary data.</text>
</comment>
<evidence type="ECO:0000313" key="1">
    <source>
        <dbReference type="EMBL" id="TNC74886.1"/>
    </source>
</evidence>
<name>A0A5C4NPA1_9RHOB</name>
<dbReference type="Proteomes" id="UP000305709">
    <property type="component" value="Unassembled WGS sequence"/>
</dbReference>
<keyword evidence="2" id="KW-1185">Reference proteome</keyword>
<gene>
    <name evidence="1" type="ORF">FHG71_01785</name>
</gene>
<organism evidence="1 2">
    <name type="scientific">Rubellimicrobium roseum</name>
    <dbReference type="NCBI Taxonomy" id="687525"/>
    <lineage>
        <taxon>Bacteria</taxon>
        <taxon>Pseudomonadati</taxon>
        <taxon>Pseudomonadota</taxon>
        <taxon>Alphaproteobacteria</taxon>
        <taxon>Rhodobacterales</taxon>
        <taxon>Roseobacteraceae</taxon>
        <taxon>Rubellimicrobium</taxon>
    </lineage>
</organism>
<dbReference type="AlphaFoldDB" id="A0A5C4NPA1"/>
<accession>A0A5C4NPA1</accession>